<sequence length="300" mass="34683">MDLANHVRLWLLIQKINLSPILGFIMRIDTHQHFWQFDPVRDSWITDEMLVIKRDFTPLDIQFVLERNGFAGSVAVQADQSDAETNYLVQLSKSHPFIKGVVGWIDLQADDIEQQLTSYKELPVIKGFRHIVEGELDPDFLIRPAVLNGLKALAEFGYTYDLLIRPRHYEATLQCVQQNPNLQFVLDHIAKPPIKSREFDEWAAFIDKLAAFSNVVCKVSGLATEADWTSWKLDDFKQYLDHIFLRFGKERIMFGSDWPVCLLAASYEESLAIVEDKLGDFTEKEKNAFWAENAIRVYNL</sequence>
<gene>
    <name evidence="3" type="ORF">DFQ12_2454</name>
</gene>
<dbReference type="InterPro" id="IPR006680">
    <property type="entry name" value="Amidohydro-rel"/>
</dbReference>
<evidence type="ECO:0000259" key="2">
    <source>
        <dbReference type="Pfam" id="PF04909"/>
    </source>
</evidence>
<evidence type="ECO:0000313" key="3">
    <source>
        <dbReference type="EMBL" id="RKE57564.1"/>
    </source>
</evidence>
<comment type="caution">
    <text evidence="3">The sequence shown here is derived from an EMBL/GenBank/DDBJ whole genome shotgun (WGS) entry which is preliminary data.</text>
</comment>
<dbReference type="PANTHER" id="PTHR43569:SF2">
    <property type="entry name" value="AMIDOHYDROLASE-RELATED DOMAIN-CONTAINING PROTEIN"/>
    <property type="match status" value="1"/>
</dbReference>
<name>A0A420BLB0_SPHD1</name>
<dbReference type="EMBL" id="RAPY01000001">
    <property type="protein sequence ID" value="RKE57564.1"/>
    <property type="molecule type" value="Genomic_DNA"/>
</dbReference>
<proteinExistence type="inferred from homology"/>
<dbReference type="Gene3D" id="3.20.20.140">
    <property type="entry name" value="Metal-dependent hydrolases"/>
    <property type="match status" value="1"/>
</dbReference>
<dbReference type="PANTHER" id="PTHR43569">
    <property type="entry name" value="AMIDOHYDROLASE"/>
    <property type="match status" value="1"/>
</dbReference>
<dbReference type="Pfam" id="PF04909">
    <property type="entry name" value="Amidohydro_2"/>
    <property type="match status" value="1"/>
</dbReference>
<evidence type="ECO:0000313" key="4">
    <source>
        <dbReference type="Proteomes" id="UP000286246"/>
    </source>
</evidence>
<dbReference type="GO" id="GO:0016787">
    <property type="term" value="F:hydrolase activity"/>
    <property type="evidence" value="ECO:0007669"/>
    <property type="project" value="InterPro"/>
</dbReference>
<keyword evidence="4" id="KW-1185">Reference proteome</keyword>
<protein>
    <submittedName>
        <fullName evidence="3">L-fuconolactonase</fullName>
    </submittedName>
</protein>
<dbReference type="InterPro" id="IPR052350">
    <property type="entry name" value="Metallo-dep_Lactonases"/>
</dbReference>
<reference evidence="3 4" key="1">
    <citation type="submission" date="2018-09" db="EMBL/GenBank/DDBJ databases">
        <title>Genomic Encyclopedia of Type Strains, Phase III (KMG-III): the genomes of soil and plant-associated and newly described type strains.</title>
        <authorList>
            <person name="Whitman W."/>
        </authorList>
    </citation>
    <scope>NUCLEOTIDE SEQUENCE [LARGE SCALE GENOMIC DNA]</scope>
    <source>
        <strain evidence="3 4">CECT 7938</strain>
    </source>
</reference>
<dbReference type="SUPFAM" id="SSF51556">
    <property type="entry name" value="Metallo-dependent hydrolases"/>
    <property type="match status" value="1"/>
</dbReference>
<dbReference type="InterPro" id="IPR032466">
    <property type="entry name" value="Metal_Hydrolase"/>
</dbReference>
<evidence type="ECO:0000256" key="1">
    <source>
        <dbReference type="ARBA" id="ARBA00038310"/>
    </source>
</evidence>
<dbReference type="AlphaFoldDB" id="A0A420BLB0"/>
<accession>A0A420BLB0</accession>
<dbReference type="Proteomes" id="UP000286246">
    <property type="component" value="Unassembled WGS sequence"/>
</dbReference>
<comment type="similarity">
    <text evidence="1">Belongs to the metallo-dependent hydrolases superfamily.</text>
</comment>
<feature type="domain" description="Amidohydrolase-related" evidence="2">
    <location>
        <begin position="28"/>
        <end position="300"/>
    </location>
</feature>
<organism evidence="3 4">
    <name type="scientific">Sphingobacterium detergens</name>
    <dbReference type="NCBI Taxonomy" id="1145106"/>
    <lineage>
        <taxon>Bacteria</taxon>
        <taxon>Pseudomonadati</taxon>
        <taxon>Bacteroidota</taxon>
        <taxon>Sphingobacteriia</taxon>
        <taxon>Sphingobacteriales</taxon>
        <taxon>Sphingobacteriaceae</taxon>
        <taxon>Sphingobacterium</taxon>
    </lineage>
</organism>